<organism evidence="2 3">
    <name type="scientific">Nocardiopsis eucommiae</name>
    <dbReference type="NCBI Taxonomy" id="2831970"/>
    <lineage>
        <taxon>Bacteria</taxon>
        <taxon>Bacillati</taxon>
        <taxon>Actinomycetota</taxon>
        <taxon>Actinomycetes</taxon>
        <taxon>Streptosporangiales</taxon>
        <taxon>Nocardiopsidaceae</taxon>
        <taxon>Nocardiopsis</taxon>
    </lineage>
</organism>
<sequence>MEIESSRRYTLNITLTNGPTREIPVSDIPTLDTVEEAPQSESSEINLDAAGFSHTLHILEGMAAEGKSWFERAMDPPPAFVPENPETDAPSDTDITSPAWNNTERRERSAHPHLDPVGPVS</sequence>
<feature type="compositionally biased region" description="Polar residues" evidence="1">
    <location>
        <begin position="93"/>
        <end position="102"/>
    </location>
</feature>
<dbReference type="KEGG" id="nec:KGD82_20220"/>
<feature type="region of interest" description="Disordered" evidence="1">
    <location>
        <begin position="73"/>
        <end position="121"/>
    </location>
</feature>
<dbReference type="EMBL" id="CP074402">
    <property type="protein sequence ID" value="QVJ00791.1"/>
    <property type="molecule type" value="Genomic_DNA"/>
</dbReference>
<reference evidence="2" key="1">
    <citation type="submission" date="2021-05" db="EMBL/GenBank/DDBJ databases">
        <authorList>
            <person name="Kaiqin L."/>
            <person name="Jian G."/>
        </authorList>
    </citation>
    <scope>NUCLEOTIDE SEQUENCE</scope>
    <source>
        <strain evidence="2">HDS5</strain>
    </source>
</reference>
<dbReference type="Proteomes" id="UP000682416">
    <property type="component" value="Chromosome"/>
</dbReference>
<feature type="compositionally biased region" description="Basic and acidic residues" evidence="1">
    <location>
        <begin position="103"/>
        <end position="114"/>
    </location>
</feature>
<protein>
    <submittedName>
        <fullName evidence="2">Uncharacterized protein</fullName>
    </submittedName>
</protein>
<evidence type="ECO:0000313" key="3">
    <source>
        <dbReference type="Proteomes" id="UP000682416"/>
    </source>
</evidence>
<gene>
    <name evidence="2" type="ORF">KGD82_20220</name>
</gene>
<evidence type="ECO:0000256" key="1">
    <source>
        <dbReference type="SAM" id="MobiDB-lite"/>
    </source>
</evidence>
<evidence type="ECO:0000313" key="2">
    <source>
        <dbReference type="EMBL" id="QVJ00791.1"/>
    </source>
</evidence>
<proteinExistence type="predicted"/>
<dbReference type="AlphaFoldDB" id="A0A975L7Z7"/>
<accession>A0A975L7Z7</accession>
<keyword evidence="3" id="KW-1185">Reference proteome</keyword>
<name>A0A975L7Z7_9ACTN</name>